<gene>
    <name evidence="7" type="ORF">MAR_030002</name>
</gene>
<feature type="domain" description="DNA polymerase delta subunit OB-fold" evidence="6">
    <location>
        <begin position="50"/>
        <end position="168"/>
    </location>
</feature>
<evidence type="ECO:0000259" key="6">
    <source>
        <dbReference type="Pfam" id="PF18018"/>
    </source>
</evidence>
<dbReference type="EMBL" id="CP111013">
    <property type="protein sequence ID" value="WAQ97312.1"/>
    <property type="molecule type" value="Genomic_DNA"/>
</dbReference>
<dbReference type="InterPro" id="IPR041863">
    <property type="entry name" value="PolD2_C"/>
</dbReference>
<evidence type="ECO:0000259" key="5">
    <source>
        <dbReference type="Pfam" id="PF04042"/>
    </source>
</evidence>
<name>A0ABY7DI52_MYAAR</name>
<keyword evidence="4" id="KW-0539">Nucleus</keyword>
<accession>A0ABY7DI52</accession>
<evidence type="ECO:0000313" key="7">
    <source>
        <dbReference type="EMBL" id="WAQ97312.1"/>
    </source>
</evidence>
<dbReference type="InterPro" id="IPR024826">
    <property type="entry name" value="DNA_pol_delta/II_ssu"/>
</dbReference>
<dbReference type="Gene3D" id="2.40.50.430">
    <property type="match status" value="1"/>
</dbReference>
<dbReference type="CDD" id="cd07387">
    <property type="entry name" value="MPP_PolD2_C"/>
    <property type="match status" value="1"/>
</dbReference>
<dbReference type="PANTHER" id="PTHR10416">
    <property type="entry name" value="DNA POLYMERASE DELTA SUBUNIT 2"/>
    <property type="match status" value="1"/>
</dbReference>
<feature type="domain" description="DNA polymerase alpha/delta/epsilon subunit B" evidence="5">
    <location>
        <begin position="189"/>
        <end position="403"/>
    </location>
</feature>
<keyword evidence="8" id="KW-1185">Reference proteome</keyword>
<evidence type="ECO:0000313" key="8">
    <source>
        <dbReference type="Proteomes" id="UP001164746"/>
    </source>
</evidence>
<dbReference type="Pfam" id="PF04042">
    <property type="entry name" value="DNA_pol_E_B"/>
    <property type="match status" value="1"/>
</dbReference>
<dbReference type="InterPro" id="IPR040663">
    <property type="entry name" value="DNA_pol_D_N"/>
</dbReference>
<evidence type="ECO:0000256" key="2">
    <source>
        <dbReference type="ARBA" id="ARBA00006035"/>
    </source>
</evidence>
<dbReference type="Proteomes" id="UP001164746">
    <property type="component" value="Chromosome 2"/>
</dbReference>
<reference evidence="7" key="1">
    <citation type="submission" date="2022-11" db="EMBL/GenBank/DDBJ databases">
        <title>Centuries of genome instability and evolution in soft-shell clam transmissible cancer (bioRxiv).</title>
        <authorList>
            <person name="Hart S.F.M."/>
            <person name="Yonemitsu M.A."/>
            <person name="Giersch R.M."/>
            <person name="Beal B.F."/>
            <person name="Arriagada G."/>
            <person name="Davis B.W."/>
            <person name="Ostrander E.A."/>
            <person name="Goff S.P."/>
            <person name="Metzger M.J."/>
        </authorList>
    </citation>
    <scope>NUCLEOTIDE SEQUENCE</scope>
    <source>
        <strain evidence="7">MELC-2E11</strain>
        <tissue evidence="7">Siphon/mantle</tissue>
    </source>
</reference>
<proteinExistence type="inferred from homology"/>
<comment type="subcellular location">
    <subcellularLocation>
        <location evidence="1">Nucleus</location>
    </subcellularLocation>
</comment>
<evidence type="ECO:0000256" key="3">
    <source>
        <dbReference type="ARBA" id="ARBA00022705"/>
    </source>
</evidence>
<evidence type="ECO:0000256" key="1">
    <source>
        <dbReference type="ARBA" id="ARBA00004123"/>
    </source>
</evidence>
<organism evidence="7 8">
    <name type="scientific">Mya arenaria</name>
    <name type="common">Soft-shell clam</name>
    <dbReference type="NCBI Taxonomy" id="6604"/>
    <lineage>
        <taxon>Eukaryota</taxon>
        <taxon>Metazoa</taxon>
        <taxon>Spiralia</taxon>
        <taxon>Lophotrochozoa</taxon>
        <taxon>Mollusca</taxon>
        <taxon>Bivalvia</taxon>
        <taxon>Autobranchia</taxon>
        <taxon>Heteroconchia</taxon>
        <taxon>Euheterodonta</taxon>
        <taxon>Imparidentia</taxon>
        <taxon>Neoheterodontei</taxon>
        <taxon>Myida</taxon>
        <taxon>Myoidea</taxon>
        <taxon>Myidae</taxon>
        <taxon>Mya</taxon>
    </lineage>
</organism>
<dbReference type="Gene3D" id="3.60.21.50">
    <property type="match status" value="1"/>
</dbReference>
<dbReference type="Pfam" id="PF18018">
    <property type="entry name" value="DNA_pol_D_N"/>
    <property type="match status" value="1"/>
</dbReference>
<sequence>MEYNCSVKTTDSQCLLSNPSEEFSSTERSSPQIVDCCERFRLKDRNFMRQYAHLYSERLVTMRAGSDIVIRRLHELNSDEPSVVVGTLFKHMELQPSILKEISDEHGLLPQPLTSKYTSDNDRLILEDELQRITLVGEMKVQTSVTGVVVAVYGVEPEDDKGKFHVKEFCYQELPPQDPLPVIDEDKYIAFVSGIEIGSKKEQQFSLQMFVDLVTGQLGCPEQQAGTARIAAVVVAGNSLSKETQNKDTLTKAKYLTKKTVAGSVEAIKSLDDCLVQLAASTEVIMMPGEFDPANFTLPQQPLHRCMFPLASRYPTLRCATNPYEATVEGVRLQGTSGQPVHDIYRYSALDDGLDILDLTLQYGHLAPTAPDTLGCYPYYDDDPFIMKQCPHILFSGNQAHFKHKIHKGSDGQQVLVLTVPRFCETGTVALVNLRTLEALPMVFTSELGNESMEIDSPGAEK</sequence>
<dbReference type="PANTHER" id="PTHR10416:SF0">
    <property type="entry name" value="DNA POLYMERASE DELTA SUBUNIT 2"/>
    <property type="match status" value="1"/>
</dbReference>
<comment type="similarity">
    <text evidence="2">Belongs to the DNA polymerase delta/II small subunit family.</text>
</comment>
<evidence type="ECO:0000256" key="4">
    <source>
        <dbReference type="ARBA" id="ARBA00023242"/>
    </source>
</evidence>
<keyword evidence="3" id="KW-0235">DNA replication</keyword>
<dbReference type="InterPro" id="IPR007185">
    <property type="entry name" value="DNA_pol_a/d/e_bsu"/>
</dbReference>
<protein>
    <submittedName>
        <fullName evidence="7">DPOD2-like protein</fullName>
    </submittedName>
</protein>